<gene>
    <name evidence="4" type="primary">LOC114798464</name>
</gene>
<keyword evidence="5" id="KW-1185">Reference proteome</keyword>
<accession>A0AAY4CP66</accession>
<evidence type="ECO:0000259" key="3">
    <source>
        <dbReference type="PROSITE" id="PS50228"/>
    </source>
</evidence>
<dbReference type="Gene3D" id="2.60.120.740">
    <property type="match status" value="2"/>
</dbReference>
<sequence>MSVGSSLCLQMLYKSKQDSTTTLCVQKKFFTMLKCLIILLAVCLGKASAGQVINCDGNVQRISCNEGVIIINGAEYGRKDDTTCITWRPQNELTNTHCSLSGVLPVISQRCNGKKVCEFPVFFPSDPCFGTYKYLNTTYSCVSARTAVTCEFGHMTLDCGQDIIEITSSNYGRRDGSTCSGDRPANQLAMTECYLPRTLSDVSSSCNGKSLCSLSAGSFVPFDPCVGTYKYLEVTYICVSSEN</sequence>
<keyword evidence="1" id="KW-0430">Lectin</keyword>
<evidence type="ECO:0000313" key="4">
    <source>
        <dbReference type="Ensembl" id="ENSDCDP00010035002.1"/>
    </source>
</evidence>
<dbReference type="RefSeq" id="XP_028850037.1">
    <property type="nucleotide sequence ID" value="XM_028994204.1"/>
</dbReference>
<dbReference type="InterPro" id="IPR000922">
    <property type="entry name" value="Lectin_gal-bd_dom"/>
</dbReference>
<evidence type="ECO:0000313" key="5">
    <source>
        <dbReference type="Proteomes" id="UP000694580"/>
    </source>
</evidence>
<dbReference type="Pfam" id="PF02140">
    <property type="entry name" value="SUEL_Lectin"/>
    <property type="match status" value="2"/>
</dbReference>
<dbReference type="PANTHER" id="PTHR46780">
    <property type="entry name" value="PROTEIN EVA-1"/>
    <property type="match status" value="1"/>
</dbReference>
<reference evidence="4" key="3">
    <citation type="submission" date="2025-09" db="UniProtKB">
        <authorList>
            <consortium name="Ensembl"/>
        </authorList>
    </citation>
    <scope>IDENTIFICATION</scope>
</reference>
<dbReference type="PROSITE" id="PS50228">
    <property type="entry name" value="SUEL_LECTIN"/>
    <property type="match status" value="2"/>
</dbReference>
<organism evidence="4 5">
    <name type="scientific">Denticeps clupeoides</name>
    <name type="common">denticle herring</name>
    <dbReference type="NCBI Taxonomy" id="299321"/>
    <lineage>
        <taxon>Eukaryota</taxon>
        <taxon>Metazoa</taxon>
        <taxon>Chordata</taxon>
        <taxon>Craniata</taxon>
        <taxon>Vertebrata</taxon>
        <taxon>Euteleostomi</taxon>
        <taxon>Actinopterygii</taxon>
        <taxon>Neopterygii</taxon>
        <taxon>Teleostei</taxon>
        <taxon>Clupei</taxon>
        <taxon>Clupeiformes</taxon>
        <taxon>Denticipitoidei</taxon>
        <taxon>Denticipitidae</taxon>
        <taxon>Denticeps</taxon>
    </lineage>
</organism>
<name>A0AAY4CP66_9TELE</name>
<dbReference type="GeneTree" id="ENSGT00940000154285"/>
<protein>
    <recommendedName>
        <fullName evidence="3">SUEL-type lectin domain-containing protein</fullName>
    </recommendedName>
</protein>
<proteinExistence type="predicted"/>
<dbReference type="Ensembl" id="ENSDCDT00010043685.1">
    <property type="protein sequence ID" value="ENSDCDP00010035002.1"/>
    <property type="gene ID" value="ENSDCDG00010022597.1"/>
</dbReference>
<reference evidence="4 5" key="1">
    <citation type="submission" date="2020-06" db="EMBL/GenBank/DDBJ databases">
        <authorList>
            <consortium name="Wellcome Sanger Institute Data Sharing"/>
        </authorList>
    </citation>
    <scope>NUCLEOTIDE SEQUENCE [LARGE SCALE GENOMIC DNA]</scope>
</reference>
<feature type="domain" description="SUEL-type lectin" evidence="3">
    <location>
        <begin position="54"/>
        <end position="142"/>
    </location>
</feature>
<dbReference type="AlphaFoldDB" id="A0AAY4CP66"/>
<dbReference type="InterPro" id="IPR043159">
    <property type="entry name" value="Lectin_gal-bd_sf"/>
</dbReference>
<reference evidence="4" key="2">
    <citation type="submission" date="2025-08" db="UniProtKB">
        <authorList>
            <consortium name="Ensembl"/>
        </authorList>
    </citation>
    <scope>IDENTIFICATION</scope>
</reference>
<evidence type="ECO:0000256" key="2">
    <source>
        <dbReference type="ARBA" id="ARBA00022737"/>
    </source>
</evidence>
<dbReference type="GeneID" id="114798464"/>
<dbReference type="FunFam" id="2.60.120.740:FF:000001">
    <property type="entry name" value="Adhesion G protein-coupled receptor L2"/>
    <property type="match status" value="1"/>
</dbReference>
<dbReference type="Proteomes" id="UP000694580">
    <property type="component" value="Chromosome 10"/>
</dbReference>
<feature type="domain" description="SUEL-type lectin" evidence="3">
    <location>
        <begin position="140"/>
        <end position="239"/>
    </location>
</feature>
<dbReference type="CDD" id="cd22834">
    <property type="entry name" value="Gal_Rha_Lectin_CSL1_rpt2"/>
    <property type="match status" value="1"/>
</dbReference>
<keyword evidence="2" id="KW-0677">Repeat</keyword>
<evidence type="ECO:0000256" key="1">
    <source>
        <dbReference type="ARBA" id="ARBA00022734"/>
    </source>
</evidence>
<dbReference type="GO" id="GO:0030246">
    <property type="term" value="F:carbohydrate binding"/>
    <property type="evidence" value="ECO:0007669"/>
    <property type="project" value="UniProtKB-KW"/>
</dbReference>